<dbReference type="PANTHER" id="PTHR20959:SF1">
    <property type="entry name" value="TRANSPORT AND GOLGI ORGANIZATION PROTEIN 6 HOMOLOG"/>
    <property type="match status" value="1"/>
</dbReference>
<feature type="domain" description="TANGO6 N-terminal" evidence="5">
    <location>
        <begin position="72"/>
        <end position="221"/>
    </location>
</feature>
<dbReference type="PANTHER" id="PTHR20959">
    <property type="entry name" value="TRANSPORT AND GOLGI ORGANIZATION PROTEIN 6 FAMILY MEMBER"/>
    <property type="match status" value="1"/>
</dbReference>
<comment type="similarity">
    <text evidence="1">Belongs to the Tango6 family.</text>
</comment>
<dbReference type="GO" id="GO:0009306">
    <property type="term" value="P:protein secretion"/>
    <property type="evidence" value="ECO:0007669"/>
    <property type="project" value="TreeGrafter"/>
</dbReference>
<dbReference type="InterPro" id="IPR016024">
    <property type="entry name" value="ARM-type_fold"/>
</dbReference>
<dbReference type="Pfam" id="PF10304">
    <property type="entry name" value="RTP1_C2"/>
    <property type="match status" value="1"/>
</dbReference>
<proteinExistence type="inferred from homology"/>
<evidence type="ECO:0000259" key="5">
    <source>
        <dbReference type="Pfam" id="PF25267"/>
    </source>
</evidence>
<keyword evidence="7" id="KW-1185">Reference proteome</keyword>
<accession>A0A5E4Q3S4</accession>
<dbReference type="Pfam" id="PF23565">
    <property type="entry name" value="ARM_TANGO6"/>
    <property type="match status" value="1"/>
</dbReference>
<evidence type="ECO:0000313" key="6">
    <source>
        <dbReference type="EMBL" id="VVC92200.1"/>
    </source>
</evidence>
<dbReference type="InterPro" id="IPR057407">
    <property type="entry name" value="HEAT_TANGO6"/>
</dbReference>
<reference evidence="6 7" key="1">
    <citation type="submission" date="2017-07" db="EMBL/GenBank/DDBJ databases">
        <authorList>
            <person name="Talla V."/>
            <person name="Backstrom N."/>
        </authorList>
    </citation>
    <scope>NUCLEOTIDE SEQUENCE [LARGE SCALE GENOMIC DNA]</scope>
</reference>
<evidence type="ECO:0000256" key="1">
    <source>
        <dbReference type="ARBA" id="ARBA00005724"/>
    </source>
</evidence>
<name>A0A5E4Q3S4_9NEOP</name>
<feature type="domain" description="TANGO6 HEAT repeat" evidence="4">
    <location>
        <begin position="243"/>
        <end position="433"/>
    </location>
</feature>
<protein>
    <recommendedName>
        <fullName evidence="8">RNA polymerase II assembly factor Rtp1 C-terminal domain-containing protein</fullName>
    </recommendedName>
</protein>
<dbReference type="Proteomes" id="UP000324832">
    <property type="component" value="Unassembled WGS sequence"/>
</dbReference>
<dbReference type="InterPro" id="IPR011989">
    <property type="entry name" value="ARM-like"/>
</dbReference>
<evidence type="ECO:0000259" key="4">
    <source>
        <dbReference type="Pfam" id="PF23565"/>
    </source>
</evidence>
<gene>
    <name evidence="6" type="ORF">LSINAPIS_LOCUS4697</name>
</gene>
<dbReference type="EMBL" id="FZQP02001227">
    <property type="protein sequence ID" value="VVC92200.1"/>
    <property type="molecule type" value="Genomic_DNA"/>
</dbReference>
<sequence>MADIKKIFDKLESFLDSGDEFHYIDLILRKSLSDNKEQTDKNFCLIKNFLDEVISKIDELSCEIKTNENILISVKNQKTLRNCFQVITSVGILNCLIPGLGIGISKYKNSVLVQSLPKLPLNDEEKYKLIILCIDFFQRSYLIPVLKNIIVTFHLSDYLAALIQIAFAPLKKPGEYKDFVMTTEKYAQLTLERQKYIQIYENLVTNCFQPMLMKELLVLHNPSDVEPPAFVKRIVSKELSRQLITPGGLLSLIRCFLDSHDIDVGIEWKKINMICKIVSVKHGDITLENYISNICSQLRNILTLNNTQYIATAGSCMMSLSETYPGNELVRSTLTNMITPFDYDKLAAQCMPGTVIFTVQEVEHYILILHACLCVTKLDMPVGILLKNMFILNQLHMKCSNDNMNSKVRDIVFKILEMCDDHSIYSVIKELFCGKVQTSIGISIEQYNSGILLKSSRNPIKHAPDEAVSYILHLYNEAKNTNLIENIYKSLLQLLLEFKIKRKIIYDNGALTENDVVYDDDKKYACILLMLSEISGIPKTVNIFKKTPSIALSFVEELLSDFNNSQYEDECVTVALVLLNSILSNTNKGKTLQDSLKKLMPTLIKIMKQSNDYNQLLCKEIIALINNECPQKHETALGKALVNVFDNLLPVKAHGVMEITKLIDGKDPETLSKRHYIFCLLQECLQDSDSYLYLSAINGIASLASHCTDDVLSVLCKEFLVMSTKMSERAIIHKTLLLNTFLCGCRDKDPLIRASAISNLAEIALVVHYRVGTIIYEGLGKETLAELKDNLLPIYRTLNRLYNDQNEDSIVKLHVQLALEELNDIVEVFLRPALSMEKHFVLNDIKGDIIFK</sequence>
<organism evidence="6 7">
    <name type="scientific">Leptidea sinapis</name>
    <dbReference type="NCBI Taxonomy" id="189913"/>
    <lineage>
        <taxon>Eukaryota</taxon>
        <taxon>Metazoa</taxon>
        <taxon>Ecdysozoa</taxon>
        <taxon>Arthropoda</taxon>
        <taxon>Hexapoda</taxon>
        <taxon>Insecta</taxon>
        <taxon>Pterygota</taxon>
        <taxon>Neoptera</taxon>
        <taxon>Endopterygota</taxon>
        <taxon>Lepidoptera</taxon>
        <taxon>Glossata</taxon>
        <taxon>Ditrysia</taxon>
        <taxon>Papilionoidea</taxon>
        <taxon>Pieridae</taxon>
        <taxon>Dismorphiinae</taxon>
        <taxon>Leptidea</taxon>
    </lineage>
</organism>
<dbReference type="InterPro" id="IPR057347">
    <property type="entry name" value="TANGO6_N"/>
</dbReference>
<dbReference type="SUPFAM" id="SSF48371">
    <property type="entry name" value="ARM repeat"/>
    <property type="match status" value="1"/>
</dbReference>
<dbReference type="AlphaFoldDB" id="A0A5E4Q3S4"/>
<dbReference type="InterPro" id="IPR019451">
    <property type="entry name" value="Rtp1_C1"/>
</dbReference>
<evidence type="ECO:0000313" key="7">
    <source>
        <dbReference type="Proteomes" id="UP000324832"/>
    </source>
</evidence>
<dbReference type="Pfam" id="PF10363">
    <property type="entry name" value="RTP1_C1"/>
    <property type="match status" value="1"/>
</dbReference>
<dbReference type="InterPro" id="IPR039600">
    <property type="entry name" value="TANGO6/Rtp1"/>
</dbReference>
<feature type="domain" description="RNA polymerase II assembly factor Rtp1 C-terminal" evidence="3">
    <location>
        <begin position="639"/>
        <end position="725"/>
    </location>
</feature>
<evidence type="ECO:0000259" key="3">
    <source>
        <dbReference type="Pfam" id="PF10363"/>
    </source>
</evidence>
<evidence type="ECO:0000259" key="2">
    <source>
        <dbReference type="Pfam" id="PF10304"/>
    </source>
</evidence>
<dbReference type="Pfam" id="PF25267">
    <property type="entry name" value="TANGO6_N"/>
    <property type="match status" value="1"/>
</dbReference>
<dbReference type="InterPro" id="IPR019414">
    <property type="entry name" value="Rtp1_C2"/>
</dbReference>
<dbReference type="Gene3D" id="1.25.10.10">
    <property type="entry name" value="Leucine-rich Repeat Variant"/>
    <property type="match status" value="1"/>
</dbReference>
<feature type="domain" description="RNA polymerase II assembly factor Rtp1 C-terminal" evidence="2">
    <location>
        <begin position="790"/>
        <end position="824"/>
    </location>
</feature>
<evidence type="ECO:0008006" key="8">
    <source>
        <dbReference type="Google" id="ProtNLM"/>
    </source>
</evidence>